<evidence type="ECO:0000313" key="2">
    <source>
        <dbReference type="EMBL" id="KAK9501536.1"/>
    </source>
</evidence>
<gene>
    <name evidence="2" type="ORF">O3M35_012243</name>
</gene>
<proteinExistence type="predicted"/>
<sequence>MGITLEDVMNELKLNTKETTTMKTNLSSLNATLNTAIEEIKTCKLTTAELRGKLKDQEREINFLKSQLKKNNIIFYNVPEPSDSNVDALQTIKAVCVKAQIDLPELANQRMFQTWKRTFASPCATLFNF</sequence>
<dbReference type="EMBL" id="JAPXFL010000009">
    <property type="protein sequence ID" value="KAK9501536.1"/>
    <property type="molecule type" value="Genomic_DNA"/>
</dbReference>
<reference evidence="2 3" key="1">
    <citation type="submission" date="2022-12" db="EMBL/GenBank/DDBJ databases">
        <title>Chromosome-level genome assembly of true bugs.</title>
        <authorList>
            <person name="Ma L."/>
            <person name="Li H."/>
        </authorList>
    </citation>
    <scope>NUCLEOTIDE SEQUENCE [LARGE SCALE GENOMIC DNA]</scope>
    <source>
        <strain evidence="2">Lab_2022b</strain>
    </source>
</reference>
<evidence type="ECO:0000313" key="3">
    <source>
        <dbReference type="Proteomes" id="UP001461498"/>
    </source>
</evidence>
<feature type="coiled-coil region" evidence="1">
    <location>
        <begin position="47"/>
        <end position="74"/>
    </location>
</feature>
<keyword evidence="3" id="KW-1185">Reference proteome</keyword>
<organism evidence="2 3">
    <name type="scientific">Rhynocoris fuscipes</name>
    <dbReference type="NCBI Taxonomy" id="488301"/>
    <lineage>
        <taxon>Eukaryota</taxon>
        <taxon>Metazoa</taxon>
        <taxon>Ecdysozoa</taxon>
        <taxon>Arthropoda</taxon>
        <taxon>Hexapoda</taxon>
        <taxon>Insecta</taxon>
        <taxon>Pterygota</taxon>
        <taxon>Neoptera</taxon>
        <taxon>Paraneoptera</taxon>
        <taxon>Hemiptera</taxon>
        <taxon>Heteroptera</taxon>
        <taxon>Panheteroptera</taxon>
        <taxon>Cimicomorpha</taxon>
        <taxon>Reduviidae</taxon>
        <taxon>Harpactorinae</taxon>
        <taxon>Harpactorini</taxon>
        <taxon>Rhynocoris</taxon>
    </lineage>
</organism>
<comment type="caution">
    <text evidence="2">The sequence shown here is derived from an EMBL/GenBank/DDBJ whole genome shotgun (WGS) entry which is preliminary data.</text>
</comment>
<name>A0AAW1CSY8_9HEMI</name>
<accession>A0AAW1CSY8</accession>
<keyword evidence="1" id="KW-0175">Coiled coil</keyword>
<protein>
    <submittedName>
        <fullName evidence="2">Uncharacterized protein</fullName>
    </submittedName>
</protein>
<evidence type="ECO:0000256" key="1">
    <source>
        <dbReference type="SAM" id="Coils"/>
    </source>
</evidence>
<dbReference type="AlphaFoldDB" id="A0AAW1CSY8"/>
<dbReference type="Proteomes" id="UP001461498">
    <property type="component" value="Unassembled WGS sequence"/>
</dbReference>